<feature type="signal peptide" evidence="2">
    <location>
        <begin position="1"/>
        <end position="22"/>
    </location>
</feature>
<dbReference type="PANTHER" id="PTHR42928">
    <property type="entry name" value="TRICARBOXYLATE-BINDING PROTEIN"/>
    <property type="match status" value="1"/>
</dbReference>
<evidence type="ECO:0000256" key="2">
    <source>
        <dbReference type="SAM" id="SignalP"/>
    </source>
</evidence>
<reference evidence="3 4" key="1">
    <citation type="submission" date="2017-07" db="EMBL/GenBank/DDBJ databases">
        <title>Draft Genome Sequences of Select Purple Nonsulfur Bacteria.</title>
        <authorList>
            <person name="Lasarre B."/>
            <person name="Mckinlay J.B."/>
        </authorList>
    </citation>
    <scope>NUCLEOTIDE SEQUENCE [LARGE SCALE GENOMIC DNA]</scope>
    <source>
        <strain evidence="3 4">DSM 11907</strain>
    </source>
</reference>
<dbReference type="EMBL" id="NPEU01000491">
    <property type="protein sequence ID" value="RAI31561.1"/>
    <property type="molecule type" value="Genomic_DNA"/>
</dbReference>
<dbReference type="RefSeq" id="WP_111359876.1">
    <property type="nucleotide sequence ID" value="NZ_NHSK01000178.1"/>
</dbReference>
<dbReference type="PROSITE" id="PS51318">
    <property type="entry name" value="TAT"/>
    <property type="match status" value="1"/>
</dbReference>
<keyword evidence="4" id="KW-1185">Reference proteome</keyword>
<dbReference type="CDD" id="cd07012">
    <property type="entry name" value="PBP2_Bug_TTT"/>
    <property type="match status" value="1"/>
</dbReference>
<sequence length="325" mass="34402">MIDRRRFLAATLGTAALPGALAQGVASAAAQAAAPAWQPNRIVQIFVGFQAGGGTDVIARLYAAAADEISPVKFVVVNRPGGAGAIAADVVAHLEPDGYTLLLGGGSESTTLPHYTKLNYKLADFAAIGRVNREHMVLVTSRKGPYDSLDALVKAAKANPGKISYGSSGVGGILHAGFEAFEKAADIKLNHVPYRGGADAFKDVLSGNIDMTLVIPAEAKAQAEAGNAWILATFSDRSAILPDVKGVSELGFAMSMDNMKGLLISSRTPEPIIRWHRETFDRVMKSDRMAELARKMNVELGYLDAAAFMKAMADTSSQVQSLRKE</sequence>
<dbReference type="AlphaFoldDB" id="A0A327JZX1"/>
<name>A0A327JZX1_9BRAD</name>
<dbReference type="Gene3D" id="3.40.190.150">
    <property type="entry name" value="Bordetella uptake gene, domain 1"/>
    <property type="match status" value="1"/>
</dbReference>
<proteinExistence type="inferred from homology"/>
<dbReference type="Proteomes" id="UP000248863">
    <property type="component" value="Unassembled WGS sequence"/>
</dbReference>
<organism evidence="3 4">
    <name type="scientific">Rhodoplanes elegans</name>
    <dbReference type="NCBI Taxonomy" id="29408"/>
    <lineage>
        <taxon>Bacteria</taxon>
        <taxon>Pseudomonadati</taxon>
        <taxon>Pseudomonadota</taxon>
        <taxon>Alphaproteobacteria</taxon>
        <taxon>Hyphomicrobiales</taxon>
        <taxon>Nitrobacteraceae</taxon>
        <taxon>Rhodoplanes</taxon>
    </lineage>
</organism>
<dbReference type="InterPro" id="IPR005064">
    <property type="entry name" value="BUG"/>
</dbReference>
<comment type="similarity">
    <text evidence="1">Belongs to the UPF0065 (bug) family.</text>
</comment>
<evidence type="ECO:0000313" key="4">
    <source>
        <dbReference type="Proteomes" id="UP000248863"/>
    </source>
</evidence>
<dbReference type="Pfam" id="PF03401">
    <property type="entry name" value="TctC"/>
    <property type="match status" value="1"/>
</dbReference>
<accession>A0A327JZX1</accession>
<dbReference type="PANTHER" id="PTHR42928:SF5">
    <property type="entry name" value="BLR1237 PROTEIN"/>
    <property type="match status" value="1"/>
</dbReference>
<dbReference type="InterPro" id="IPR006311">
    <property type="entry name" value="TAT_signal"/>
</dbReference>
<evidence type="ECO:0008006" key="5">
    <source>
        <dbReference type="Google" id="ProtNLM"/>
    </source>
</evidence>
<gene>
    <name evidence="3" type="ORF">CH338_25610</name>
</gene>
<evidence type="ECO:0000313" key="3">
    <source>
        <dbReference type="EMBL" id="RAI31561.1"/>
    </source>
</evidence>
<dbReference type="OrthoDB" id="7250490at2"/>
<comment type="caution">
    <text evidence="3">The sequence shown here is derived from an EMBL/GenBank/DDBJ whole genome shotgun (WGS) entry which is preliminary data.</text>
</comment>
<dbReference type="SUPFAM" id="SSF53850">
    <property type="entry name" value="Periplasmic binding protein-like II"/>
    <property type="match status" value="1"/>
</dbReference>
<protein>
    <recommendedName>
        <fullName evidence="5">Transporter</fullName>
    </recommendedName>
</protein>
<feature type="chain" id="PRO_5016286210" description="Transporter" evidence="2">
    <location>
        <begin position="23"/>
        <end position="325"/>
    </location>
</feature>
<dbReference type="InterPro" id="IPR042100">
    <property type="entry name" value="Bug_dom1"/>
</dbReference>
<keyword evidence="2" id="KW-0732">Signal</keyword>
<dbReference type="PIRSF" id="PIRSF017082">
    <property type="entry name" value="YflP"/>
    <property type="match status" value="1"/>
</dbReference>
<evidence type="ECO:0000256" key="1">
    <source>
        <dbReference type="ARBA" id="ARBA00006987"/>
    </source>
</evidence>
<dbReference type="Gene3D" id="3.40.190.10">
    <property type="entry name" value="Periplasmic binding protein-like II"/>
    <property type="match status" value="1"/>
</dbReference>